<dbReference type="Gene3D" id="3.30.70.380">
    <property type="entry name" value="Ferrodoxin-fold anticodon-binding domain"/>
    <property type="match status" value="1"/>
</dbReference>
<dbReference type="GO" id="GO:0070475">
    <property type="term" value="P:rRNA base methylation"/>
    <property type="evidence" value="ECO:0007669"/>
    <property type="project" value="InterPro"/>
</dbReference>
<organism evidence="2 3">
    <name type="scientific">Pinctada imbricata</name>
    <name type="common">Atlantic pearl-oyster</name>
    <name type="synonym">Pinctada martensii</name>
    <dbReference type="NCBI Taxonomy" id="66713"/>
    <lineage>
        <taxon>Eukaryota</taxon>
        <taxon>Metazoa</taxon>
        <taxon>Spiralia</taxon>
        <taxon>Lophotrochozoa</taxon>
        <taxon>Mollusca</taxon>
        <taxon>Bivalvia</taxon>
        <taxon>Autobranchia</taxon>
        <taxon>Pteriomorphia</taxon>
        <taxon>Pterioida</taxon>
        <taxon>Pterioidea</taxon>
        <taxon>Pteriidae</taxon>
        <taxon>Pinctada</taxon>
    </lineage>
</organism>
<sequence length="563" mass="63634">MERPLDGSLLLVGEGDFSLSVALVCHLTENDQSLNIPVIASSIESEETILKHKNAQENIAWLQEKGVIIHLNTDATVLHQNALLKDVRFRRIVFNFPHAGGKSNHKKNRKLLNDFFSSASKVLDKEGQIMVTLCKGQGGTPADKPMRKWHDSWQVVSMAANAGLKLTEVLNFDAHKFLQYKSTGFRSQDKGFHTEGAITHVFEKSTVVSVPCINTFSNQDEYIPGEKNLLKDPCSPVYVVNQMLCDSLSKAYDIPTGQESADDAVPPSYTVCRSLSDQTIGKCEVESKMLMLSEDVQRILQWMCNGEQPIIESFQCTQGYAIQPNLLPLCHLLICSLPIQHSLGGTVEVGKYKEALKNVLEACVTDDTVIFTKFEKWNNQKSRDNCAMREISIGQCEGIYIESNNNIRVGEIFTYSKDDSHHVHIAVILDLDHIPCVKLGIPDARLLWSKEVEVLNQFITLQKKYVPVSLYPILFTHDMSFWENDATPFDECIFFNIIRDVGGDSVSHVTLIDRYYSSDIDRTSRCYRLMFQSFDQVLSYNTSWKLQSVIRLLTAETMKVTLR</sequence>
<evidence type="ECO:0000259" key="1">
    <source>
        <dbReference type="PROSITE" id="PS51447"/>
    </source>
</evidence>
<dbReference type="SUPFAM" id="SSF54991">
    <property type="entry name" value="Anticodon-binding domain of PheRS"/>
    <property type="match status" value="1"/>
</dbReference>
<dbReference type="Pfam" id="PF10354">
    <property type="entry name" value="BMT5-like"/>
    <property type="match status" value="1"/>
</dbReference>
<dbReference type="PANTHER" id="PTHR11538:SF26">
    <property type="entry name" value="FERREDOXIN-FOLD ANTICODON-BINDING DOMAIN-CONTAINING PROTEIN 1"/>
    <property type="match status" value="1"/>
</dbReference>
<proteinExistence type="predicted"/>
<keyword evidence="3" id="KW-1185">Reference proteome</keyword>
<dbReference type="EMBL" id="VSWD01000005">
    <property type="protein sequence ID" value="KAK3103325.1"/>
    <property type="molecule type" value="Genomic_DNA"/>
</dbReference>
<comment type="caution">
    <text evidence="2">The sequence shown here is derived from an EMBL/GenBank/DDBJ whole genome shotgun (WGS) entry which is preliminary data.</text>
</comment>
<accession>A0AA88YNS5</accession>
<dbReference type="InterPro" id="IPR019446">
    <property type="entry name" value="BMT5-like"/>
</dbReference>
<dbReference type="InterPro" id="IPR036690">
    <property type="entry name" value="Fdx_antiC-bd_sf"/>
</dbReference>
<dbReference type="Proteomes" id="UP001186944">
    <property type="component" value="Unassembled WGS sequence"/>
</dbReference>
<dbReference type="SMART" id="SM00896">
    <property type="entry name" value="FDX-ACB"/>
    <property type="match status" value="1"/>
</dbReference>
<evidence type="ECO:0000313" key="2">
    <source>
        <dbReference type="EMBL" id="KAK3103325.1"/>
    </source>
</evidence>
<reference evidence="2" key="1">
    <citation type="submission" date="2019-08" db="EMBL/GenBank/DDBJ databases">
        <title>The improved chromosome-level genome for the pearl oyster Pinctada fucata martensii using PacBio sequencing and Hi-C.</title>
        <authorList>
            <person name="Zheng Z."/>
        </authorList>
    </citation>
    <scope>NUCLEOTIDE SEQUENCE</scope>
    <source>
        <strain evidence="2">ZZ-2019</strain>
        <tissue evidence="2">Adductor muscle</tissue>
    </source>
</reference>
<dbReference type="GO" id="GO:0005737">
    <property type="term" value="C:cytoplasm"/>
    <property type="evidence" value="ECO:0007669"/>
    <property type="project" value="TreeGrafter"/>
</dbReference>
<protein>
    <recommendedName>
        <fullName evidence="1">FDX-ACB domain-containing protein</fullName>
    </recommendedName>
</protein>
<evidence type="ECO:0000313" key="3">
    <source>
        <dbReference type="Proteomes" id="UP001186944"/>
    </source>
</evidence>
<feature type="domain" description="FDX-ACB" evidence="1">
    <location>
        <begin position="470"/>
        <end position="563"/>
    </location>
</feature>
<dbReference type="AlphaFoldDB" id="A0AA88YNS5"/>
<name>A0AA88YNS5_PINIB</name>
<dbReference type="PROSITE" id="PS51447">
    <property type="entry name" value="FDX_ACB"/>
    <property type="match status" value="1"/>
</dbReference>
<dbReference type="InterPro" id="IPR005121">
    <property type="entry name" value="Fdx_antiC-bd"/>
</dbReference>
<dbReference type="PANTHER" id="PTHR11538">
    <property type="entry name" value="PHENYLALANYL-TRNA SYNTHETASE"/>
    <property type="match status" value="1"/>
</dbReference>
<dbReference type="GO" id="GO:0070042">
    <property type="term" value="F:rRNA (uridine-N3-)-methyltransferase activity"/>
    <property type="evidence" value="ECO:0007669"/>
    <property type="project" value="InterPro"/>
</dbReference>
<gene>
    <name evidence="2" type="ORF">FSP39_018504</name>
</gene>